<dbReference type="AlphaFoldDB" id="A0AA39GT63"/>
<reference evidence="1" key="1">
    <citation type="submission" date="2022-10" db="EMBL/GenBank/DDBJ databases">
        <title>Determination and structural analysis of whole genome sequence of Sarocladium strictum F4-1.</title>
        <authorList>
            <person name="Hu L."/>
            <person name="Jiang Y."/>
        </authorList>
    </citation>
    <scope>NUCLEOTIDE SEQUENCE</scope>
    <source>
        <strain evidence="1">F4-1</strain>
    </source>
</reference>
<comment type="caution">
    <text evidence="1">The sequence shown here is derived from an EMBL/GenBank/DDBJ whole genome shotgun (WGS) entry which is preliminary data.</text>
</comment>
<accession>A0AA39GT63</accession>
<dbReference type="EMBL" id="JAPDFR010000001">
    <property type="protein sequence ID" value="KAK0392681.1"/>
    <property type="molecule type" value="Genomic_DNA"/>
</dbReference>
<gene>
    <name evidence="1" type="ORF">NLU13_2176</name>
</gene>
<sequence length="111" mass="12648">MLGFVASTLMYCEVTTDPFEEMADSTTHEVRAPVHRRILLLGRVFISKSRETKATGTDRRLALPRRRDTTVIKDHTFFNVAPDAFRRSLEAILQLWKITETLKAVSDVPEG</sequence>
<keyword evidence="2" id="KW-1185">Reference proteome</keyword>
<dbReference type="Proteomes" id="UP001175261">
    <property type="component" value="Unassembled WGS sequence"/>
</dbReference>
<protein>
    <submittedName>
        <fullName evidence="1">Uncharacterized protein</fullName>
    </submittedName>
</protein>
<name>A0AA39GT63_SARSR</name>
<organism evidence="1 2">
    <name type="scientific">Sarocladium strictum</name>
    <name type="common">Black bundle disease fungus</name>
    <name type="synonym">Acremonium strictum</name>
    <dbReference type="NCBI Taxonomy" id="5046"/>
    <lineage>
        <taxon>Eukaryota</taxon>
        <taxon>Fungi</taxon>
        <taxon>Dikarya</taxon>
        <taxon>Ascomycota</taxon>
        <taxon>Pezizomycotina</taxon>
        <taxon>Sordariomycetes</taxon>
        <taxon>Hypocreomycetidae</taxon>
        <taxon>Hypocreales</taxon>
        <taxon>Sarocladiaceae</taxon>
        <taxon>Sarocladium</taxon>
    </lineage>
</organism>
<proteinExistence type="predicted"/>
<evidence type="ECO:0000313" key="2">
    <source>
        <dbReference type="Proteomes" id="UP001175261"/>
    </source>
</evidence>
<evidence type="ECO:0000313" key="1">
    <source>
        <dbReference type="EMBL" id="KAK0392681.1"/>
    </source>
</evidence>